<dbReference type="AlphaFoldDB" id="A0AAN8EKN3"/>
<proteinExistence type="predicted"/>
<name>A0AAN8EKN3_9EURO</name>
<dbReference type="Gene3D" id="1.25.40.20">
    <property type="entry name" value="Ankyrin repeat-containing domain"/>
    <property type="match status" value="1"/>
</dbReference>
<dbReference type="SMART" id="SM00248">
    <property type="entry name" value="ANK"/>
    <property type="match status" value="2"/>
</dbReference>
<sequence length="177" mass="18646">MDSAPPQARPNGAPRSADELPPEAIALATRMFDAARKGDERSVALLTQALGRGLPANLTNDKGDSLIMLSSYHGHAPLVRLLLQHGADPNRLNDRGQSPLAGVVFKNERECIEVLLEGGADPEVGEPSAIEACGVFGMGELEGVFRGQVEKLRGRGNGGRKEGRNEEGGEGEINGVS</sequence>
<keyword evidence="2 3" id="KW-0040">ANK repeat</keyword>
<dbReference type="PANTHER" id="PTHR24171:SF9">
    <property type="entry name" value="ANKYRIN REPEAT DOMAIN-CONTAINING PROTEIN 39"/>
    <property type="match status" value="1"/>
</dbReference>
<evidence type="ECO:0000313" key="6">
    <source>
        <dbReference type="Proteomes" id="UP001316803"/>
    </source>
</evidence>
<dbReference type="PANTHER" id="PTHR24171">
    <property type="entry name" value="ANKYRIN REPEAT DOMAIN-CONTAINING PROTEIN 39-RELATED"/>
    <property type="match status" value="1"/>
</dbReference>
<evidence type="ECO:0000256" key="1">
    <source>
        <dbReference type="ARBA" id="ARBA00022737"/>
    </source>
</evidence>
<keyword evidence="6" id="KW-1185">Reference proteome</keyword>
<evidence type="ECO:0000256" key="2">
    <source>
        <dbReference type="ARBA" id="ARBA00023043"/>
    </source>
</evidence>
<comment type="caution">
    <text evidence="5">The sequence shown here is derived from an EMBL/GenBank/DDBJ whole genome shotgun (WGS) entry which is preliminary data.</text>
</comment>
<dbReference type="EMBL" id="JAKLMC020000019">
    <property type="protein sequence ID" value="KAK5951720.1"/>
    <property type="molecule type" value="Genomic_DNA"/>
</dbReference>
<dbReference type="InterPro" id="IPR036770">
    <property type="entry name" value="Ankyrin_rpt-contain_sf"/>
</dbReference>
<dbReference type="SUPFAM" id="SSF48403">
    <property type="entry name" value="Ankyrin repeat"/>
    <property type="match status" value="1"/>
</dbReference>
<keyword evidence="1" id="KW-0677">Repeat</keyword>
<dbReference type="PROSITE" id="PS50088">
    <property type="entry name" value="ANK_REPEAT"/>
    <property type="match status" value="2"/>
</dbReference>
<feature type="compositionally biased region" description="Basic and acidic residues" evidence="4">
    <location>
        <begin position="152"/>
        <end position="167"/>
    </location>
</feature>
<dbReference type="InterPro" id="IPR002110">
    <property type="entry name" value="Ankyrin_rpt"/>
</dbReference>
<protein>
    <recommendedName>
        <fullName evidence="7">Ankyrin</fullName>
    </recommendedName>
</protein>
<evidence type="ECO:0008006" key="7">
    <source>
        <dbReference type="Google" id="ProtNLM"/>
    </source>
</evidence>
<accession>A0AAN8EKN3</accession>
<dbReference type="PROSITE" id="PS50297">
    <property type="entry name" value="ANK_REP_REGION"/>
    <property type="match status" value="1"/>
</dbReference>
<reference evidence="5 6" key="1">
    <citation type="submission" date="2022-12" db="EMBL/GenBank/DDBJ databases">
        <title>Genomic features and morphological characterization of a novel Knufia sp. strain isolated from spacecraft assembly facility.</title>
        <authorList>
            <person name="Teixeira M."/>
            <person name="Chander A.M."/>
            <person name="Stajich J.E."/>
            <person name="Venkateswaran K."/>
        </authorList>
    </citation>
    <scope>NUCLEOTIDE SEQUENCE [LARGE SCALE GENOMIC DNA]</scope>
    <source>
        <strain evidence="5 6">FJI-L2-BK-P2</strain>
    </source>
</reference>
<feature type="region of interest" description="Disordered" evidence="4">
    <location>
        <begin position="1"/>
        <end position="20"/>
    </location>
</feature>
<evidence type="ECO:0000256" key="4">
    <source>
        <dbReference type="SAM" id="MobiDB-lite"/>
    </source>
</evidence>
<dbReference type="Proteomes" id="UP001316803">
    <property type="component" value="Unassembled WGS sequence"/>
</dbReference>
<organism evidence="5 6">
    <name type="scientific">Knufia fluminis</name>
    <dbReference type="NCBI Taxonomy" id="191047"/>
    <lineage>
        <taxon>Eukaryota</taxon>
        <taxon>Fungi</taxon>
        <taxon>Dikarya</taxon>
        <taxon>Ascomycota</taxon>
        <taxon>Pezizomycotina</taxon>
        <taxon>Eurotiomycetes</taxon>
        <taxon>Chaetothyriomycetidae</taxon>
        <taxon>Chaetothyriales</taxon>
        <taxon>Trichomeriaceae</taxon>
        <taxon>Knufia</taxon>
    </lineage>
</organism>
<feature type="repeat" description="ANK" evidence="3">
    <location>
        <begin position="95"/>
        <end position="127"/>
    </location>
</feature>
<evidence type="ECO:0000256" key="3">
    <source>
        <dbReference type="PROSITE-ProRule" id="PRU00023"/>
    </source>
</evidence>
<evidence type="ECO:0000313" key="5">
    <source>
        <dbReference type="EMBL" id="KAK5951720.1"/>
    </source>
</evidence>
<dbReference type="Pfam" id="PF12796">
    <property type="entry name" value="Ank_2"/>
    <property type="match status" value="1"/>
</dbReference>
<gene>
    <name evidence="5" type="ORF">OHC33_007399</name>
</gene>
<feature type="repeat" description="ANK" evidence="3">
    <location>
        <begin position="62"/>
        <end position="94"/>
    </location>
</feature>
<feature type="region of interest" description="Disordered" evidence="4">
    <location>
        <begin position="152"/>
        <end position="177"/>
    </location>
</feature>